<evidence type="ECO:0000313" key="3">
    <source>
        <dbReference type="Proteomes" id="UP000182658"/>
    </source>
</evidence>
<protein>
    <submittedName>
        <fullName evidence="2">Uncharacterized protein</fullName>
    </submittedName>
</protein>
<keyword evidence="3" id="KW-1185">Reference proteome</keyword>
<dbReference type="InParanoid" id="A0A1J7JDH1"/>
<organism evidence="2 3">
    <name type="scientific">Coniochaeta ligniaria NRRL 30616</name>
    <dbReference type="NCBI Taxonomy" id="1408157"/>
    <lineage>
        <taxon>Eukaryota</taxon>
        <taxon>Fungi</taxon>
        <taxon>Dikarya</taxon>
        <taxon>Ascomycota</taxon>
        <taxon>Pezizomycotina</taxon>
        <taxon>Sordariomycetes</taxon>
        <taxon>Sordariomycetidae</taxon>
        <taxon>Coniochaetales</taxon>
        <taxon>Coniochaetaceae</taxon>
        <taxon>Coniochaeta</taxon>
    </lineage>
</organism>
<name>A0A1J7JDH1_9PEZI</name>
<proteinExistence type="predicted"/>
<feature type="compositionally biased region" description="Polar residues" evidence="1">
    <location>
        <begin position="22"/>
        <end position="34"/>
    </location>
</feature>
<dbReference type="Proteomes" id="UP000182658">
    <property type="component" value="Unassembled WGS sequence"/>
</dbReference>
<dbReference type="AlphaFoldDB" id="A0A1J7JDH1"/>
<accession>A0A1J7JDH1</accession>
<feature type="region of interest" description="Disordered" evidence="1">
    <location>
        <begin position="76"/>
        <end position="104"/>
    </location>
</feature>
<reference evidence="2 3" key="1">
    <citation type="submission" date="2016-10" db="EMBL/GenBank/DDBJ databases">
        <title>Draft genome sequence of Coniochaeta ligniaria NRRL30616, a lignocellulolytic fungus for bioabatement of inhibitors in plant biomass hydrolysates.</title>
        <authorList>
            <consortium name="DOE Joint Genome Institute"/>
            <person name="Jimenez D.J."/>
            <person name="Hector R.E."/>
            <person name="Riley R."/>
            <person name="Sun H."/>
            <person name="Grigoriev I.V."/>
            <person name="Van Elsas J.D."/>
            <person name="Nichols N.N."/>
        </authorList>
    </citation>
    <scope>NUCLEOTIDE SEQUENCE [LARGE SCALE GENOMIC DNA]</scope>
    <source>
        <strain evidence="2 3">NRRL 30616</strain>
    </source>
</reference>
<dbReference type="EMBL" id="KV875099">
    <property type="protein sequence ID" value="OIW27760.1"/>
    <property type="molecule type" value="Genomic_DNA"/>
</dbReference>
<sequence length="104" mass="11251">MPYARLSITAAITSRFGRPSPQFYSPSSPTSNHFPSLAHGASAASTPRSDIVLQATFVLHSGHYSKKRVFRDVAQTASNSSERKGVAPSCGMYEVQSEEKRAGF</sequence>
<gene>
    <name evidence="2" type="ORF">CONLIGDRAFT_645998</name>
</gene>
<evidence type="ECO:0000313" key="2">
    <source>
        <dbReference type="EMBL" id="OIW27760.1"/>
    </source>
</evidence>
<evidence type="ECO:0000256" key="1">
    <source>
        <dbReference type="SAM" id="MobiDB-lite"/>
    </source>
</evidence>
<feature type="region of interest" description="Disordered" evidence="1">
    <location>
        <begin position="19"/>
        <end position="42"/>
    </location>
</feature>